<dbReference type="Proteomes" id="UP001432216">
    <property type="component" value="Chromosome 14"/>
</dbReference>
<dbReference type="RefSeq" id="XP_064724380.1">
    <property type="nucleotide sequence ID" value="XM_064868308.1"/>
</dbReference>
<keyword evidence="3" id="KW-1185">Reference proteome</keyword>
<keyword evidence="1" id="KW-0472">Membrane</keyword>
<evidence type="ECO:0000256" key="1">
    <source>
        <dbReference type="SAM" id="Phobius"/>
    </source>
</evidence>
<protein>
    <recommendedName>
        <fullName evidence="4">Major facilitator superfamily (MFS) profile domain-containing protein</fullName>
    </recommendedName>
</protein>
<proteinExistence type="predicted"/>
<reference evidence="2 3" key="1">
    <citation type="submission" date="2024-01" db="EMBL/GenBank/DDBJ databases">
        <title>Comparative genomics of Cryptococcus and Kwoniella reveals pathogenesis evolution and contrasting modes of karyotype evolution via chromosome fusion or intercentromeric recombination.</title>
        <authorList>
            <person name="Coelho M.A."/>
            <person name="David-Palma M."/>
            <person name="Shea T."/>
            <person name="Bowers K."/>
            <person name="McGinley-Smith S."/>
            <person name="Mohammad A.W."/>
            <person name="Gnirke A."/>
            <person name="Yurkov A.M."/>
            <person name="Nowrousian M."/>
            <person name="Sun S."/>
            <person name="Cuomo C.A."/>
            <person name="Heitman J."/>
        </authorList>
    </citation>
    <scope>NUCLEOTIDE SEQUENCE [LARGE SCALE GENOMIC DNA]</scope>
    <source>
        <strain evidence="2 3">7685027</strain>
    </source>
</reference>
<feature type="transmembrane region" description="Helical" evidence="1">
    <location>
        <begin position="38"/>
        <end position="58"/>
    </location>
</feature>
<accession>A0ABZ2B6R4</accession>
<dbReference type="GeneID" id="89993298"/>
<sequence>MITNYSQSIGLGMAGTIERYVRGPDDPSRSDLLYGYRVSFYFAIALSALAVIVVGLFVRMPTEGKR</sequence>
<gene>
    <name evidence="2" type="ORF">IAS62_006530</name>
</gene>
<evidence type="ECO:0008006" key="4">
    <source>
        <dbReference type="Google" id="ProtNLM"/>
    </source>
</evidence>
<name>A0ABZ2B6R4_9TREE</name>
<keyword evidence="1" id="KW-0812">Transmembrane</keyword>
<dbReference type="EMBL" id="CP143819">
    <property type="protein sequence ID" value="WVO25141.1"/>
    <property type="molecule type" value="Genomic_DNA"/>
</dbReference>
<evidence type="ECO:0000313" key="2">
    <source>
        <dbReference type="EMBL" id="WVO25141.1"/>
    </source>
</evidence>
<organism evidence="2 3">
    <name type="scientific">Cryptococcus decagattii</name>
    <dbReference type="NCBI Taxonomy" id="1859122"/>
    <lineage>
        <taxon>Eukaryota</taxon>
        <taxon>Fungi</taxon>
        <taxon>Dikarya</taxon>
        <taxon>Basidiomycota</taxon>
        <taxon>Agaricomycotina</taxon>
        <taxon>Tremellomycetes</taxon>
        <taxon>Tremellales</taxon>
        <taxon>Cryptococcaceae</taxon>
        <taxon>Cryptococcus</taxon>
        <taxon>Cryptococcus gattii species complex</taxon>
    </lineage>
</organism>
<keyword evidence="1" id="KW-1133">Transmembrane helix</keyword>
<evidence type="ECO:0000313" key="3">
    <source>
        <dbReference type="Proteomes" id="UP001432216"/>
    </source>
</evidence>